<dbReference type="Gene3D" id="3.40.718.10">
    <property type="entry name" value="Isopropylmalate Dehydrogenase"/>
    <property type="match status" value="1"/>
</dbReference>
<evidence type="ECO:0000256" key="8">
    <source>
        <dbReference type="ARBA" id="ARBA00023264"/>
    </source>
</evidence>
<evidence type="ECO:0000256" key="10">
    <source>
        <dbReference type="ARBA" id="ARBA00046608"/>
    </source>
</evidence>
<evidence type="ECO:0000256" key="7">
    <source>
        <dbReference type="ARBA" id="ARBA00023209"/>
    </source>
</evidence>
<evidence type="ECO:0000256" key="6">
    <source>
        <dbReference type="ARBA" id="ARBA00023098"/>
    </source>
</evidence>
<dbReference type="PANTHER" id="PTHR30100">
    <property type="entry name" value="FATTY ACID/PHOSPHOLIPID SYNTHESIS PROTEIN PLSX"/>
    <property type="match status" value="1"/>
</dbReference>
<comment type="catalytic activity">
    <reaction evidence="1">
        <text>a fatty acyl-[ACP] + phosphate = an acyl phosphate + holo-[ACP]</text>
        <dbReference type="Rhea" id="RHEA:42292"/>
        <dbReference type="Rhea" id="RHEA-COMP:9685"/>
        <dbReference type="Rhea" id="RHEA-COMP:14125"/>
        <dbReference type="ChEBI" id="CHEBI:43474"/>
        <dbReference type="ChEBI" id="CHEBI:59918"/>
        <dbReference type="ChEBI" id="CHEBI:64479"/>
        <dbReference type="ChEBI" id="CHEBI:138651"/>
        <dbReference type="EC" id="2.3.1.274"/>
    </reaction>
</comment>
<evidence type="ECO:0000256" key="2">
    <source>
        <dbReference type="ARBA" id="ARBA00004496"/>
    </source>
</evidence>
<name>A0A382BED5_9ZZZZ</name>
<keyword evidence="6" id="KW-0443">Lipid metabolism</keyword>
<dbReference type="EC" id="2.3.1.274" evidence="9"/>
<comment type="subunit">
    <text evidence="10">Homodimer. Probably interacts with PlsY.</text>
</comment>
<evidence type="ECO:0000256" key="4">
    <source>
        <dbReference type="ARBA" id="ARBA00022516"/>
    </source>
</evidence>
<dbReference type="InterPro" id="IPR003664">
    <property type="entry name" value="FA_synthesis"/>
</dbReference>
<keyword evidence="4" id="KW-0444">Lipid biosynthesis</keyword>
<evidence type="ECO:0000256" key="3">
    <source>
        <dbReference type="ARBA" id="ARBA00022490"/>
    </source>
</evidence>
<accession>A0A382BED5</accession>
<dbReference type="GO" id="GO:0043811">
    <property type="term" value="F:phosphate:acyl-[acyl carrier protein] acyltransferase activity"/>
    <property type="evidence" value="ECO:0007669"/>
    <property type="project" value="UniProtKB-EC"/>
</dbReference>
<keyword evidence="5" id="KW-0808">Transferase</keyword>
<sequence length="85" mass="8760">MSDNFRVAIDALGGDNAPAAPVEGAVLAARNDGAEVLLVGNSNIVKAELDRHDIKGLPISVISSEGKVEDDEAPALALRQKPKAS</sequence>
<keyword evidence="3" id="KW-0963">Cytoplasm</keyword>
<protein>
    <recommendedName>
        <fullName evidence="9">phosphate acyltransferase</fullName>
        <ecNumber evidence="9">2.3.1.274</ecNumber>
    </recommendedName>
</protein>
<dbReference type="SUPFAM" id="SSF53659">
    <property type="entry name" value="Isocitrate/Isopropylmalate dehydrogenase-like"/>
    <property type="match status" value="1"/>
</dbReference>
<keyword evidence="8" id="KW-1208">Phospholipid metabolism</keyword>
<organism evidence="11">
    <name type="scientific">marine metagenome</name>
    <dbReference type="NCBI Taxonomy" id="408172"/>
    <lineage>
        <taxon>unclassified sequences</taxon>
        <taxon>metagenomes</taxon>
        <taxon>ecological metagenomes</taxon>
    </lineage>
</organism>
<proteinExistence type="predicted"/>
<dbReference type="Pfam" id="PF02504">
    <property type="entry name" value="FA_synthesis"/>
    <property type="match status" value="1"/>
</dbReference>
<dbReference type="AlphaFoldDB" id="A0A382BED5"/>
<dbReference type="GO" id="GO:0005737">
    <property type="term" value="C:cytoplasm"/>
    <property type="evidence" value="ECO:0007669"/>
    <property type="project" value="UniProtKB-SubCell"/>
</dbReference>
<evidence type="ECO:0000256" key="1">
    <source>
        <dbReference type="ARBA" id="ARBA00001232"/>
    </source>
</evidence>
<dbReference type="GO" id="GO:0008654">
    <property type="term" value="P:phospholipid biosynthetic process"/>
    <property type="evidence" value="ECO:0007669"/>
    <property type="project" value="UniProtKB-KW"/>
</dbReference>
<dbReference type="PANTHER" id="PTHR30100:SF1">
    <property type="entry name" value="PHOSPHATE ACYLTRANSFERASE"/>
    <property type="match status" value="1"/>
</dbReference>
<dbReference type="GO" id="GO:0006633">
    <property type="term" value="P:fatty acid biosynthetic process"/>
    <property type="evidence" value="ECO:0007669"/>
    <property type="project" value="InterPro"/>
</dbReference>
<gene>
    <name evidence="11" type="ORF">METZ01_LOCUS165012</name>
</gene>
<feature type="non-terminal residue" evidence="11">
    <location>
        <position position="85"/>
    </location>
</feature>
<comment type="subcellular location">
    <subcellularLocation>
        <location evidence="2">Cytoplasm</location>
    </subcellularLocation>
</comment>
<keyword evidence="7" id="KW-0594">Phospholipid biosynthesis</keyword>
<dbReference type="InterPro" id="IPR012281">
    <property type="entry name" value="Phospholipid_synth_PlsX-like"/>
</dbReference>
<evidence type="ECO:0000256" key="5">
    <source>
        <dbReference type="ARBA" id="ARBA00022679"/>
    </source>
</evidence>
<dbReference type="EMBL" id="UINC01029438">
    <property type="protein sequence ID" value="SVB12158.1"/>
    <property type="molecule type" value="Genomic_DNA"/>
</dbReference>
<evidence type="ECO:0000313" key="11">
    <source>
        <dbReference type="EMBL" id="SVB12158.1"/>
    </source>
</evidence>
<evidence type="ECO:0000256" key="9">
    <source>
        <dbReference type="ARBA" id="ARBA00024069"/>
    </source>
</evidence>
<reference evidence="11" key="1">
    <citation type="submission" date="2018-05" db="EMBL/GenBank/DDBJ databases">
        <authorList>
            <person name="Lanie J.A."/>
            <person name="Ng W.-L."/>
            <person name="Kazmierczak K.M."/>
            <person name="Andrzejewski T.M."/>
            <person name="Davidsen T.M."/>
            <person name="Wayne K.J."/>
            <person name="Tettelin H."/>
            <person name="Glass J.I."/>
            <person name="Rusch D."/>
            <person name="Podicherti R."/>
            <person name="Tsui H.-C.T."/>
            <person name="Winkler M.E."/>
        </authorList>
    </citation>
    <scope>NUCLEOTIDE SEQUENCE</scope>
</reference>